<reference evidence="2" key="1">
    <citation type="journal article" date="2019" name="Int. J. Syst. Evol. Microbiol.">
        <title>The Global Catalogue of Microorganisms (GCM) 10K type strain sequencing project: providing services to taxonomists for standard genome sequencing and annotation.</title>
        <authorList>
            <consortium name="The Broad Institute Genomics Platform"/>
            <consortium name="The Broad Institute Genome Sequencing Center for Infectious Disease"/>
            <person name="Wu L."/>
            <person name="Ma J."/>
        </authorList>
    </citation>
    <scope>NUCLEOTIDE SEQUENCE [LARGE SCALE GENOMIC DNA]</scope>
    <source>
        <strain evidence="2">VKM B-3226</strain>
    </source>
</reference>
<name>A0ABV7RUC7_9RHOB</name>
<dbReference type="EMBL" id="JBHRXE010000008">
    <property type="protein sequence ID" value="MFC3568503.1"/>
    <property type="molecule type" value="Genomic_DNA"/>
</dbReference>
<keyword evidence="2" id="KW-1185">Reference proteome</keyword>
<sequence length="85" mass="9198">MKVRMENPTAHLTGPVNAMKAIQQLVGHPHSAGVDAGVIHLTHLRVSQINGAVLRSQRGQAWPAVRDRRRTAICGCSLAGRPLFL</sequence>
<accession>A0ABV7RUC7</accession>
<dbReference type="RefSeq" id="WP_289895161.1">
    <property type="nucleotide sequence ID" value="NZ_JBHRXE010000008.1"/>
</dbReference>
<evidence type="ECO:0000313" key="1">
    <source>
        <dbReference type="EMBL" id="MFC3568503.1"/>
    </source>
</evidence>
<gene>
    <name evidence="1" type="ORF">ACFOMP_03440</name>
</gene>
<protein>
    <submittedName>
        <fullName evidence="1">Uncharacterized protein</fullName>
    </submittedName>
</protein>
<proteinExistence type="predicted"/>
<comment type="caution">
    <text evidence="1">The sequence shown here is derived from an EMBL/GenBank/DDBJ whole genome shotgun (WGS) entry which is preliminary data.</text>
</comment>
<evidence type="ECO:0000313" key="2">
    <source>
        <dbReference type="Proteomes" id="UP001595596"/>
    </source>
</evidence>
<organism evidence="1 2">
    <name type="scientific">Paracoccus simplex</name>
    <dbReference type="NCBI Taxonomy" id="2086346"/>
    <lineage>
        <taxon>Bacteria</taxon>
        <taxon>Pseudomonadati</taxon>
        <taxon>Pseudomonadota</taxon>
        <taxon>Alphaproteobacteria</taxon>
        <taxon>Rhodobacterales</taxon>
        <taxon>Paracoccaceae</taxon>
        <taxon>Paracoccus</taxon>
    </lineage>
</organism>
<dbReference type="Proteomes" id="UP001595596">
    <property type="component" value="Unassembled WGS sequence"/>
</dbReference>